<dbReference type="EMBL" id="BGPR01001241">
    <property type="protein sequence ID" value="GBM49138.1"/>
    <property type="molecule type" value="Genomic_DNA"/>
</dbReference>
<evidence type="ECO:0000313" key="2">
    <source>
        <dbReference type="EMBL" id="GBM49138.1"/>
    </source>
</evidence>
<comment type="caution">
    <text evidence="2">The sequence shown here is derived from an EMBL/GenBank/DDBJ whole genome shotgun (WGS) entry which is preliminary data.</text>
</comment>
<feature type="chain" id="PRO_5021423972" evidence="1">
    <location>
        <begin position="23"/>
        <end position="230"/>
    </location>
</feature>
<feature type="signal peptide" evidence="1">
    <location>
        <begin position="1"/>
        <end position="22"/>
    </location>
</feature>
<keyword evidence="1" id="KW-0732">Signal</keyword>
<protein>
    <submittedName>
        <fullName evidence="2">Uncharacterized protein</fullName>
    </submittedName>
</protein>
<proteinExistence type="predicted"/>
<sequence>MPSSLVAVFVVLESVWVKQAVCRKNFKCENALAVTVDLRLGLLDRLIITHRFSFGHLKTLVSHQLTSGKIVLHESLSLQAREIPHHVCLREWHNPRFAVINGFILPVRFQPIHGLTKTLVPKKQSPCLTLRFIQDQEKARINDITDILKGHTSEKYKHGDTTQQNNKVAVVTQDPLLPTQKEGAILMVKKQEVFPKEIRTNAFASPEFVSVKEEESGGYRSSPFCVSNSQ</sequence>
<gene>
    <name evidence="2" type="ORF">AVEN_179747_1</name>
</gene>
<accession>A0A4Y2G948</accession>
<evidence type="ECO:0000313" key="3">
    <source>
        <dbReference type="Proteomes" id="UP000499080"/>
    </source>
</evidence>
<dbReference type="AlphaFoldDB" id="A0A4Y2G948"/>
<name>A0A4Y2G948_ARAVE</name>
<reference evidence="2 3" key="1">
    <citation type="journal article" date="2019" name="Sci. Rep.">
        <title>Orb-weaving spider Araneus ventricosus genome elucidates the spidroin gene catalogue.</title>
        <authorList>
            <person name="Kono N."/>
            <person name="Nakamura H."/>
            <person name="Ohtoshi R."/>
            <person name="Moran D.A.P."/>
            <person name="Shinohara A."/>
            <person name="Yoshida Y."/>
            <person name="Fujiwara M."/>
            <person name="Mori M."/>
            <person name="Tomita M."/>
            <person name="Arakawa K."/>
        </authorList>
    </citation>
    <scope>NUCLEOTIDE SEQUENCE [LARGE SCALE GENOMIC DNA]</scope>
</reference>
<organism evidence="2 3">
    <name type="scientific">Araneus ventricosus</name>
    <name type="common">Orbweaver spider</name>
    <name type="synonym">Epeira ventricosa</name>
    <dbReference type="NCBI Taxonomy" id="182803"/>
    <lineage>
        <taxon>Eukaryota</taxon>
        <taxon>Metazoa</taxon>
        <taxon>Ecdysozoa</taxon>
        <taxon>Arthropoda</taxon>
        <taxon>Chelicerata</taxon>
        <taxon>Arachnida</taxon>
        <taxon>Araneae</taxon>
        <taxon>Araneomorphae</taxon>
        <taxon>Entelegynae</taxon>
        <taxon>Araneoidea</taxon>
        <taxon>Araneidae</taxon>
        <taxon>Araneus</taxon>
    </lineage>
</organism>
<evidence type="ECO:0000256" key="1">
    <source>
        <dbReference type="SAM" id="SignalP"/>
    </source>
</evidence>
<keyword evidence="3" id="KW-1185">Reference proteome</keyword>
<dbReference type="Proteomes" id="UP000499080">
    <property type="component" value="Unassembled WGS sequence"/>
</dbReference>